<dbReference type="OrthoDB" id="5243722at2"/>
<evidence type="ECO:0000259" key="2">
    <source>
        <dbReference type="Pfam" id="PF18741"/>
    </source>
</evidence>
<reference evidence="3 4" key="1">
    <citation type="journal article" date="2011" name="J. Bacteriol.">
        <title>Complete genome sequence of Amycolicicoccus subflavus DQS3-9A1T, an actinomycete isolated from crude oil-polluted soil.</title>
        <authorList>
            <person name="Cai M."/>
            <person name="Chen W.M."/>
            <person name="Nie Y."/>
            <person name="Chi C.Q."/>
            <person name="Wang Y.N."/>
            <person name="Tang Y.Q."/>
            <person name="Li G.Y."/>
            <person name="Wu X.L."/>
        </authorList>
    </citation>
    <scope>NUCLEOTIDE SEQUENCE [LARGE SCALE GENOMIC DNA]</scope>
    <source>
        <strain evidence="4">DSM 45089 / DQS3-9A1</strain>
    </source>
</reference>
<evidence type="ECO:0000259" key="1">
    <source>
        <dbReference type="Pfam" id="PF13338"/>
    </source>
</evidence>
<feature type="domain" description="Restriction endonuclease type II-like" evidence="2">
    <location>
        <begin position="198"/>
        <end position="287"/>
    </location>
</feature>
<dbReference type="STRING" id="443218.AS9A_1034"/>
<dbReference type="InterPro" id="IPR025159">
    <property type="entry name" value="AbiEi_N"/>
</dbReference>
<accession>F6EQ63</accession>
<organism evidence="3 4">
    <name type="scientific">Hoyosella subflava (strain DSM 45089 / JCM 17490 / NBRC 109087 / DQS3-9A1)</name>
    <name type="common">Amycolicicoccus subflavus</name>
    <dbReference type="NCBI Taxonomy" id="443218"/>
    <lineage>
        <taxon>Bacteria</taxon>
        <taxon>Bacillati</taxon>
        <taxon>Actinomycetota</taxon>
        <taxon>Actinomycetes</taxon>
        <taxon>Mycobacteriales</taxon>
        <taxon>Hoyosellaceae</taxon>
        <taxon>Hoyosella</taxon>
    </lineage>
</organism>
<dbReference type="HOGENOM" id="CLU_052626_3_2_11"/>
<keyword evidence="4" id="KW-1185">Reference proteome</keyword>
<gene>
    <name evidence="3" type="ordered locus">AS9A_1034</name>
</gene>
<proteinExistence type="predicted"/>
<dbReference type="eggNOG" id="COG2852">
    <property type="taxonomic scope" value="Bacteria"/>
</dbReference>
<evidence type="ECO:0000313" key="4">
    <source>
        <dbReference type="Proteomes" id="UP000009235"/>
    </source>
</evidence>
<dbReference type="InterPro" id="IPR049468">
    <property type="entry name" value="Restrct_endonuc-II-like_dom"/>
</dbReference>
<sequence>MDLQRVQAIMAHQDGVIRISQALGAGMSRDQIHRRVVSGEWVRLHQGVYLHGGRSPNAAAWLRAAVYSAGPSAVAHSLSAAWWHGLLARPPRKHFVSIPAARRVRPVPHRHVRHRNLLNLDTTTVRSLRVTCIPLTILEAAVDHPEGSMFMDRALQKHASLHNLWSVHERNRGRAGAKAAETLLRAAGEGGASEAERMLTRLLRRSGISGWKAHVHALGYEIDVAFPLQRVAIEVDGWAWHRDAKRFKRDMDRQNALLNAGWHVLRFTWHHLMHEPDRVVKEITAALANRPTIW</sequence>
<dbReference type="EMBL" id="CP002786">
    <property type="protein sequence ID" value="AEF39486.1"/>
    <property type="molecule type" value="Genomic_DNA"/>
</dbReference>
<dbReference type="Proteomes" id="UP000009235">
    <property type="component" value="Chromosome"/>
</dbReference>
<dbReference type="Gene3D" id="3.40.960.10">
    <property type="entry name" value="VSR Endonuclease"/>
    <property type="match status" value="1"/>
</dbReference>
<dbReference type="InterPro" id="IPR011335">
    <property type="entry name" value="Restrct_endonuc-II-like"/>
</dbReference>
<name>F6EQ63_HOYSD</name>
<feature type="domain" description="AbiEi antitoxin N-terminal" evidence="1">
    <location>
        <begin position="13"/>
        <end position="50"/>
    </location>
</feature>
<dbReference type="SUPFAM" id="SSF52980">
    <property type="entry name" value="Restriction endonuclease-like"/>
    <property type="match status" value="1"/>
</dbReference>
<evidence type="ECO:0008006" key="5">
    <source>
        <dbReference type="Google" id="ProtNLM"/>
    </source>
</evidence>
<dbReference type="Pfam" id="PF13338">
    <property type="entry name" value="AbiEi_4"/>
    <property type="match status" value="1"/>
</dbReference>
<dbReference type="KEGG" id="asd:AS9A_1034"/>
<evidence type="ECO:0000313" key="3">
    <source>
        <dbReference type="EMBL" id="AEF39486.1"/>
    </source>
</evidence>
<dbReference type="AlphaFoldDB" id="F6EQ63"/>
<dbReference type="Pfam" id="PF18741">
    <property type="entry name" value="MTES_1575"/>
    <property type="match status" value="1"/>
</dbReference>
<protein>
    <recommendedName>
        <fullName evidence="5">DUF559 domain-containing protein</fullName>
    </recommendedName>
</protein>